<dbReference type="PANTHER" id="PTHR33990">
    <property type="entry name" value="PROTEIN YJDN-RELATED"/>
    <property type="match status" value="1"/>
</dbReference>
<evidence type="ECO:0000313" key="3">
    <source>
        <dbReference type="Proteomes" id="UP001501594"/>
    </source>
</evidence>
<dbReference type="PANTHER" id="PTHR33990:SF1">
    <property type="entry name" value="PROTEIN YJDN"/>
    <property type="match status" value="1"/>
</dbReference>
<dbReference type="Pfam" id="PF06983">
    <property type="entry name" value="3-dmu-9_3-mt"/>
    <property type="match status" value="1"/>
</dbReference>
<dbReference type="InterPro" id="IPR028973">
    <property type="entry name" value="PhnB-like"/>
</dbReference>
<organism evidence="2 3">
    <name type="scientific">Frondihabitans peucedani</name>
    <dbReference type="NCBI Taxonomy" id="598626"/>
    <lineage>
        <taxon>Bacteria</taxon>
        <taxon>Bacillati</taxon>
        <taxon>Actinomycetota</taxon>
        <taxon>Actinomycetes</taxon>
        <taxon>Micrococcales</taxon>
        <taxon>Microbacteriaceae</taxon>
        <taxon>Frondihabitans</taxon>
    </lineage>
</organism>
<name>A0ABP8DWW1_9MICO</name>
<accession>A0ABP8DWW1</accession>
<gene>
    <name evidence="2" type="ORF">GCM10022256_00850</name>
</gene>
<reference evidence="3" key="1">
    <citation type="journal article" date="2019" name="Int. J. Syst. Evol. Microbiol.">
        <title>The Global Catalogue of Microorganisms (GCM) 10K type strain sequencing project: providing services to taxonomists for standard genome sequencing and annotation.</title>
        <authorList>
            <consortium name="The Broad Institute Genomics Platform"/>
            <consortium name="The Broad Institute Genome Sequencing Center for Infectious Disease"/>
            <person name="Wu L."/>
            <person name="Ma J."/>
        </authorList>
    </citation>
    <scope>NUCLEOTIDE SEQUENCE [LARGE SCALE GENOMIC DNA]</scope>
    <source>
        <strain evidence="3">JCM 17442</strain>
    </source>
</reference>
<dbReference type="InterPro" id="IPR029068">
    <property type="entry name" value="Glyas_Bleomycin-R_OHBP_Dase"/>
</dbReference>
<dbReference type="CDD" id="cd06588">
    <property type="entry name" value="PhnB_like"/>
    <property type="match status" value="1"/>
</dbReference>
<dbReference type="Gene3D" id="3.10.180.10">
    <property type="entry name" value="2,3-Dihydroxybiphenyl 1,2-Dioxygenase, domain 1"/>
    <property type="match status" value="1"/>
</dbReference>
<keyword evidence="3" id="KW-1185">Reference proteome</keyword>
<sequence>MSTVLCPYINLRGDARDAVTFYHSVFGGELTISTFGDYGITDWPDQLDKVMHSRLVTPSGMVLMVSDVPETMELTFGDSMSVCLGGEDEADLTSWYERLSEGGEVRVPLSKAPWGDSFGELRDRFGVRWLVNIAGSPAA</sequence>
<feature type="domain" description="PhnB-like" evidence="1">
    <location>
        <begin position="8"/>
        <end position="131"/>
    </location>
</feature>
<dbReference type="Proteomes" id="UP001501594">
    <property type="component" value="Unassembled WGS sequence"/>
</dbReference>
<dbReference type="RefSeq" id="WP_344793071.1">
    <property type="nucleotide sequence ID" value="NZ_BAABAU010000001.1"/>
</dbReference>
<comment type="caution">
    <text evidence="2">The sequence shown here is derived from an EMBL/GenBank/DDBJ whole genome shotgun (WGS) entry which is preliminary data.</text>
</comment>
<protein>
    <submittedName>
        <fullName evidence="2">VOC family protein</fullName>
    </submittedName>
</protein>
<proteinExistence type="predicted"/>
<evidence type="ECO:0000259" key="1">
    <source>
        <dbReference type="Pfam" id="PF06983"/>
    </source>
</evidence>
<dbReference type="SUPFAM" id="SSF54593">
    <property type="entry name" value="Glyoxalase/Bleomycin resistance protein/Dihydroxybiphenyl dioxygenase"/>
    <property type="match status" value="1"/>
</dbReference>
<dbReference type="EMBL" id="BAABAU010000001">
    <property type="protein sequence ID" value="GAA4264473.1"/>
    <property type="molecule type" value="Genomic_DNA"/>
</dbReference>
<evidence type="ECO:0000313" key="2">
    <source>
        <dbReference type="EMBL" id="GAA4264473.1"/>
    </source>
</evidence>